<feature type="signal peptide" evidence="2">
    <location>
        <begin position="1"/>
        <end position="24"/>
    </location>
</feature>
<evidence type="ECO:0000256" key="2">
    <source>
        <dbReference type="SAM" id="SignalP"/>
    </source>
</evidence>
<feature type="compositionally biased region" description="Polar residues" evidence="1">
    <location>
        <begin position="39"/>
        <end position="55"/>
    </location>
</feature>
<feature type="domain" description="GerMN" evidence="3">
    <location>
        <begin position="96"/>
        <end position="187"/>
    </location>
</feature>
<gene>
    <name evidence="4" type="ORF">SAMN05216378_2828</name>
</gene>
<evidence type="ECO:0000313" key="4">
    <source>
        <dbReference type="EMBL" id="SFE23366.1"/>
    </source>
</evidence>
<name>A0A1I1YUY3_9BACL</name>
<evidence type="ECO:0000259" key="3">
    <source>
        <dbReference type="SMART" id="SM00909"/>
    </source>
</evidence>
<dbReference type="InterPro" id="IPR019606">
    <property type="entry name" value="GerMN"/>
</dbReference>
<feature type="region of interest" description="Disordered" evidence="1">
    <location>
        <begin position="32"/>
        <end position="64"/>
    </location>
</feature>
<protein>
    <submittedName>
        <fullName evidence="4">Germination protein M</fullName>
    </submittedName>
</protein>
<dbReference type="Pfam" id="PF10646">
    <property type="entry name" value="Germane"/>
    <property type="match status" value="2"/>
</dbReference>
<dbReference type="Proteomes" id="UP000198855">
    <property type="component" value="Unassembled WGS sequence"/>
</dbReference>
<dbReference type="PROSITE" id="PS51257">
    <property type="entry name" value="PROKAR_LIPOPROTEIN"/>
    <property type="match status" value="1"/>
</dbReference>
<dbReference type="AlphaFoldDB" id="A0A1I1YUY3"/>
<dbReference type="RefSeq" id="WP_091185895.1">
    <property type="nucleotide sequence ID" value="NZ_FOMT01000002.1"/>
</dbReference>
<keyword evidence="5" id="KW-1185">Reference proteome</keyword>
<dbReference type="STRING" id="1045775.SAMN05216378_2828"/>
<feature type="chain" id="PRO_5039713481" evidence="2">
    <location>
        <begin position="25"/>
        <end position="354"/>
    </location>
</feature>
<dbReference type="EMBL" id="FOMT01000002">
    <property type="protein sequence ID" value="SFE23366.1"/>
    <property type="molecule type" value="Genomic_DNA"/>
</dbReference>
<feature type="domain" description="GerMN" evidence="3">
    <location>
        <begin position="249"/>
        <end position="335"/>
    </location>
</feature>
<dbReference type="SMART" id="SM00909">
    <property type="entry name" value="Germane"/>
    <property type="match status" value="2"/>
</dbReference>
<organism evidence="4 5">
    <name type="scientific">Paenibacillus catalpae</name>
    <dbReference type="NCBI Taxonomy" id="1045775"/>
    <lineage>
        <taxon>Bacteria</taxon>
        <taxon>Bacillati</taxon>
        <taxon>Bacillota</taxon>
        <taxon>Bacilli</taxon>
        <taxon>Bacillales</taxon>
        <taxon>Paenibacillaceae</taxon>
        <taxon>Paenibacillus</taxon>
    </lineage>
</organism>
<evidence type="ECO:0000256" key="1">
    <source>
        <dbReference type="SAM" id="MobiDB-lite"/>
    </source>
</evidence>
<accession>A0A1I1YUY3</accession>
<reference evidence="5" key="1">
    <citation type="submission" date="2016-10" db="EMBL/GenBank/DDBJ databases">
        <authorList>
            <person name="Varghese N."/>
            <person name="Submissions S."/>
        </authorList>
    </citation>
    <scope>NUCLEOTIDE SEQUENCE [LARGE SCALE GENOMIC DNA]</scope>
    <source>
        <strain evidence="5">CGMCC 1.10784</strain>
    </source>
</reference>
<keyword evidence="2" id="KW-0732">Signal</keyword>
<sequence length="354" mass="37969">MTQTKWIRRAAICGVLVFPILATGCGLISQDTKGEIDPPQQTESTGSVDGTNTGQAVLPGQDDDSNLTVYLEDRNGYLAPVSLKAALTENAVEEAGKKALEIMVDGGSFANQLPEDFRAVLPKGTEVKSLTIDPKSQLATVEFGGTFSDYPATDERTIVEAITWTLTAMGAKGVELWYDGAKLPEMPQDGFPLDEPLTRSVGINLEAADGVNYLNSTPVTLYFSSQTSNDEQYYVPVTRLINRTDESAAKAALEQLITGPLNAKNLTAVLTNDVEVTSIDQKDDTVTVDLKDQAFEQGLPAPAEMLEAIVLSVTENTGASKVQITLNGQAVTDENNVSYSEPVSRPHHVNAIKS</sequence>
<proteinExistence type="predicted"/>
<dbReference type="OrthoDB" id="1715058at2"/>
<evidence type="ECO:0000313" key="5">
    <source>
        <dbReference type="Proteomes" id="UP000198855"/>
    </source>
</evidence>